<dbReference type="RefSeq" id="WP_084123009.1">
    <property type="nucleotide sequence ID" value="NZ_LT838813.1"/>
</dbReference>
<dbReference type="STRING" id="758820.SAMN00777080_4743"/>
<dbReference type="InterPro" id="IPR029063">
    <property type="entry name" value="SAM-dependent_MTases_sf"/>
</dbReference>
<evidence type="ECO:0000313" key="2">
    <source>
        <dbReference type="Proteomes" id="UP000192333"/>
    </source>
</evidence>
<keyword evidence="2" id="KW-1185">Reference proteome</keyword>
<proteinExistence type="predicted"/>
<dbReference type="SUPFAM" id="SSF53335">
    <property type="entry name" value="S-adenosyl-L-methionine-dependent methyltransferases"/>
    <property type="match status" value="1"/>
</dbReference>
<dbReference type="OrthoDB" id="9789123at2"/>
<protein>
    <recommendedName>
        <fullName evidence="3">Methyltransferase domain-containing protein</fullName>
    </recommendedName>
</protein>
<dbReference type="EMBL" id="LT838813">
    <property type="protein sequence ID" value="SMD46064.1"/>
    <property type="molecule type" value="Genomic_DNA"/>
</dbReference>
<sequence>MIKRKLKNLKAIIKNRLFKKEIDSFWIQEVMVYKTQNRIQVFDKYLMRKKVLHIGCTDFPIFDPKNNLHIQISNKCKELHGLDIDFEGIEVLKKHFDGKYYTSMAEVSEDYDTVLVPETIEHVENIKKFLNEMEKINARNYIISAPNCFNSHFKHGFLNKKNNIFREIIHPDHNCWFSPYTLKNVIEKYTNLKVKEIHLSNYNLMVICICERR</sequence>
<dbReference type="Proteomes" id="UP000192333">
    <property type="component" value="Chromosome I"/>
</dbReference>
<evidence type="ECO:0000313" key="1">
    <source>
        <dbReference type="EMBL" id="SMD46064.1"/>
    </source>
</evidence>
<gene>
    <name evidence="1" type="ORF">SAMN00777080_4743</name>
</gene>
<accession>A0A1W2HB81</accession>
<organism evidence="1 2">
    <name type="scientific">Aquiflexum balticum DSM 16537</name>
    <dbReference type="NCBI Taxonomy" id="758820"/>
    <lineage>
        <taxon>Bacteria</taxon>
        <taxon>Pseudomonadati</taxon>
        <taxon>Bacteroidota</taxon>
        <taxon>Cytophagia</taxon>
        <taxon>Cytophagales</taxon>
        <taxon>Cyclobacteriaceae</taxon>
        <taxon>Aquiflexum</taxon>
    </lineage>
</organism>
<dbReference type="Gene3D" id="3.40.50.150">
    <property type="entry name" value="Vaccinia Virus protein VP39"/>
    <property type="match status" value="1"/>
</dbReference>
<evidence type="ECO:0008006" key="3">
    <source>
        <dbReference type="Google" id="ProtNLM"/>
    </source>
</evidence>
<dbReference type="AlphaFoldDB" id="A0A1W2HB81"/>
<name>A0A1W2HB81_9BACT</name>
<reference evidence="2" key="1">
    <citation type="submission" date="2017-04" db="EMBL/GenBank/DDBJ databases">
        <authorList>
            <person name="Varghese N."/>
            <person name="Submissions S."/>
        </authorList>
    </citation>
    <scope>NUCLEOTIDE SEQUENCE [LARGE SCALE GENOMIC DNA]</scope>
    <source>
        <strain evidence="2">DSM 16537</strain>
    </source>
</reference>